<feature type="compositionally biased region" description="Basic and acidic residues" evidence="1">
    <location>
        <begin position="136"/>
        <end position="145"/>
    </location>
</feature>
<dbReference type="AlphaFoldDB" id="A0A176WAV8"/>
<reference evidence="2" key="1">
    <citation type="submission" date="2016-03" db="EMBL/GenBank/DDBJ databases">
        <title>Mechanisms controlling the formation of the plant cell surface in tip-growing cells are functionally conserved among land plants.</title>
        <authorList>
            <person name="Honkanen S."/>
            <person name="Jones V.A."/>
            <person name="Morieri G."/>
            <person name="Champion C."/>
            <person name="Hetherington A.J."/>
            <person name="Kelly S."/>
            <person name="Saint-Marcoux D."/>
            <person name="Proust H."/>
            <person name="Prescott H."/>
            <person name="Dolan L."/>
        </authorList>
    </citation>
    <scope>NUCLEOTIDE SEQUENCE [LARGE SCALE GENOMIC DNA]</scope>
    <source>
        <tissue evidence="2">Whole gametophyte</tissue>
    </source>
</reference>
<proteinExistence type="predicted"/>
<dbReference type="Proteomes" id="UP000077202">
    <property type="component" value="Unassembled WGS sequence"/>
</dbReference>
<accession>A0A176WAV8</accession>
<evidence type="ECO:0000256" key="1">
    <source>
        <dbReference type="SAM" id="MobiDB-lite"/>
    </source>
</evidence>
<organism evidence="2 3">
    <name type="scientific">Marchantia polymorpha subsp. ruderalis</name>
    <dbReference type="NCBI Taxonomy" id="1480154"/>
    <lineage>
        <taxon>Eukaryota</taxon>
        <taxon>Viridiplantae</taxon>
        <taxon>Streptophyta</taxon>
        <taxon>Embryophyta</taxon>
        <taxon>Marchantiophyta</taxon>
        <taxon>Marchantiopsida</taxon>
        <taxon>Marchantiidae</taxon>
        <taxon>Marchantiales</taxon>
        <taxon>Marchantiaceae</taxon>
        <taxon>Marchantia</taxon>
    </lineage>
</organism>
<gene>
    <name evidence="2" type="ORF">AXG93_4295s1440</name>
</gene>
<dbReference type="EMBL" id="LVLJ01001351">
    <property type="protein sequence ID" value="OAE30189.1"/>
    <property type="molecule type" value="Genomic_DNA"/>
</dbReference>
<sequence>MNKSTTEGEELRGNPMLWTIEHWTKPARTTYVTAWQVGFFERILKGQRVHWARIFYDLVWMNAGSWWTGPLTNHITPFLVNFYRGMGLLTREEEKRFPREREILTAESSEETEDENRPSSIPTHTTARGPVQVDVVQRREKPERRLAKRRKVVSDDEEELTHETRSARGEETLQLKMNEDLEKESTLSEEIVEQVVARIGGTVVEADGITLPTSPGEWVRSEEEKKASSEDAKVLEVTFADFLQDSVVPLLKYLDGKRERYVVSKEPGFYVVD</sequence>
<feature type="region of interest" description="Disordered" evidence="1">
    <location>
        <begin position="99"/>
        <end position="166"/>
    </location>
</feature>
<protein>
    <submittedName>
        <fullName evidence="2">Uncharacterized protein</fullName>
    </submittedName>
</protein>
<comment type="caution">
    <text evidence="2">The sequence shown here is derived from an EMBL/GenBank/DDBJ whole genome shotgun (WGS) entry which is preliminary data.</text>
</comment>
<evidence type="ECO:0000313" key="3">
    <source>
        <dbReference type="Proteomes" id="UP000077202"/>
    </source>
</evidence>
<name>A0A176WAV8_MARPO</name>
<keyword evidence="3" id="KW-1185">Reference proteome</keyword>
<evidence type="ECO:0000313" key="2">
    <source>
        <dbReference type="EMBL" id="OAE30189.1"/>
    </source>
</evidence>